<protein>
    <submittedName>
        <fullName evidence="2">Membrane protein</fullName>
    </submittedName>
</protein>
<evidence type="ECO:0000313" key="3">
    <source>
        <dbReference type="Proteomes" id="UP001243212"/>
    </source>
</evidence>
<evidence type="ECO:0000313" key="2">
    <source>
        <dbReference type="EMBL" id="MDP9806480.1"/>
    </source>
</evidence>
<reference evidence="2 3" key="1">
    <citation type="submission" date="2023-07" db="EMBL/GenBank/DDBJ databases">
        <title>Sequencing the genomes of 1000 actinobacteria strains.</title>
        <authorList>
            <person name="Klenk H.-P."/>
        </authorList>
    </citation>
    <scope>NUCLEOTIDE SEQUENCE [LARGE SCALE GENOMIC DNA]</scope>
    <source>
        <strain evidence="2 3">DSM 17163</strain>
    </source>
</reference>
<dbReference type="InterPro" id="IPR018650">
    <property type="entry name" value="STSV1_Orf64"/>
</dbReference>
<dbReference type="Proteomes" id="UP001243212">
    <property type="component" value="Unassembled WGS sequence"/>
</dbReference>
<keyword evidence="1" id="KW-0812">Transmembrane</keyword>
<sequence length="111" mass="12659">MAERKDSRAPVVRRASIIREVHSDRLGWVLAGVMFAGYTAFSVWQWRNFAAPSWDLGIFTQLLERYRTLSEPIVQIKGPGYNLWGDHFHPILVLLTPLYALFPSGLTLMVA</sequence>
<proteinExistence type="predicted"/>
<keyword evidence="1" id="KW-1133">Transmembrane helix</keyword>
<comment type="caution">
    <text evidence="2">The sequence shown here is derived from an EMBL/GenBank/DDBJ whole genome shotgun (WGS) entry which is preliminary data.</text>
</comment>
<feature type="transmembrane region" description="Helical" evidence="1">
    <location>
        <begin position="88"/>
        <end position="110"/>
    </location>
</feature>
<accession>A0ABT9NGF1</accession>
<keyword evidence="3" id="KW-1185">Reference proteome</keyword>
<evidence type="ECO:0000256" key="1">
    <source>
        <dbReference type="SAM" id="Phobius"/>
    </source>
</evidence>
<name>A0ABT9NGF1_9ACTO</name>
<dbReference type="Pfam" id="PF09852">
    <property type="entry name" value="DUF2079"/>
    <property type="match status" value="1"/>
</dbReference>
<feature type="transmembrane region" description="Helical" evidence="1">
    <location>
        <begin position="26"/>
        <end position="46"/>
    </location>
</feature>
<keyword evidence="1" id="KW-0472">Membrane</keyword>
<gene>
    <name evidence="2" type="ORF">J2S70_001062</name>
</gene>
<dbReference type="EMBL" id="JAUSQX010000001">
    <property type="protein sequence ID" value="MDP9806480.1"/>
    <property type="molecule type" value="Genomic_DNA"/>
</dbReference>
<organism evidence="2 3">
    <name type="scientific">Trueperella bonasi</name>
    <dbReference type="NCBI Taxonomy" id="312286"/>
    <lineage>
        <taxon>Bacteria</taxon>
        <taxon>Bacillati</taxon>
        <taxon>Actinomycetota</taxon>
        <taxon>Actinomycetes</taxon>
        <taxon>Actinomycetales</taxon>
        <taxon>Actinomycetaceae</taxon>
        <taxon>Trueperella</taxon>
    </lineage>
</organism>